<reference evidence="4 5" key="1">
    <citation type="journal article" date="2013" name="Curr. Biol.">
        <title>Shared signatures of parasitism and phylogenomics unite Cryptomycota and microsporidia.</title>
        <authorList>
            <person name="James T.Y."/>
            <person name="Pelin A."/>
            <person name="Bonen L."/>
            <person name="Ahrendt S."/>
            <person name="Sain D."/>
            <person name="Corradi N."/>
            <person name="Stajich J.E."/>
        </authorList>
    </citation>
    <scope>NUCLEOTIDE SEQUENCE [LARGE SCALE GENOMIC DNA]</scope>
    <source>
        <strain evidence="4 5">CSF55</strain>
    </source>
</reference>
<feature type="region of interest" description="Disordered" evidence="2">
    <location>
        <begin position="32"/>
        <end position="51"/>
    </location>
</feature>
<protein>
    <recommendedName>
        <fullName evidence="3">FCH domain-containing protein</fullName>
    </recommendedName>
</protein>
<dbReference type="InterPro" id="IPR001060">
    <property type="entry name" value="FCH_dom"/>
</dbReference>
<feature type="region of interest" description="Disordered" evidence="2">
    <location>
        <begin position="57"/>
        <end position="79"/>
    </location>
</feature>
<evidence type="ECO:0000313" key="5">
    <source>
        <dbReference type="Proteomes" id="UP000030755"/>
    </source>
</evidence>
<sequence length="252" mass="28738">MSTYSQVSHKLDHAELNFEKIDSTDLDGLDDNFNYEKPAKPNTVADEFKNIHESNSLTYKKEEVNERKDDGESDPANPLLKEPIKSLLKYEVIKTKYSVTKGKIKPATIEQNYGKQLESLTRSCFESMKKESVKPGSFSKSWNSILEINDACGKGRIQLGESLKEMCESLNISIKHTERTRKELEKKINDQGSILDKTRQKIDAVNKVLQGADKDKNVNKTGTLKLFKGNKSNKQASVIFLYYSRCKKKKIF</sequence>
<dbReference type="Gene3D" id="1.20.1270.60">
    <property type="entry name" value="Arfaptin homology (AH) domain/BAR domain"/>
    <property type="match status" value="1"/>
</dbReference>
<organism evidence="4 5">
    <name type="scientific">Rozella allomycis (strain CSF55)</name>
    <dbReference type="NCBI Taxonomy" id="988480"/>
    <lineage>
        <taxon>Eukaryota</taxon>
        <taxon>Fungi</taxon>
        <taxon>Fungi incertae sedis</taxon>
        <taxon>Cryptomycota</taxon>
        <taxon>Cryptomycota incertae sedis</taxon>
        <taxon>Rozella</taxon>
    </lineage>
</organism>
<feature type="compositionally biased region" description="Basic and acidic residues" evidence="2">
    <location>
        <begin position="59"/>
        <end position="70"/>
    </location>
</feature>
<evidence type="ECO:0000256" key="2">
    <source>
        <dbReference type="SAM" id="MobiDB-lite"/>
    </source>
</evidence>
<proteinExistence type="predicted"/>
<feature type="non-terminal residue" evidence="4">
    <location>
        <position position="252"/>
    </location>
</feature>
<dbReference type="AlphaFoldDB" id="A0A075AZR3"/>
<keyword evidence="5" id="KW-1185">Reference proteome</keyword>
<dbReference type="InterPro" id="IPR027267">
    <property type="entry name" value="AH/BAR_dom_sf"/>
</dbReference>
<evidence type="ECO:0000256" key="1">
    <source>
        <dbReference type="SAM" id="Coils"/>
    </source>
</evidence>
<feature type="coiled-coil region" evidence="1">
    <location>
        <begin position="167"/>
        <end position="215"/>
    </location>
</feature>
<keyword evidence="1" id="KW-0175">Coiled coil</keyword>
<gene>
    <name evidence="4" type="ORF">O9G_006240</name>
</gene>
<dbReference type="SUPFAM" id="SSF103657">
    <property type="entry name" value="BAR/IMD domain-like"/>
    <property type="match status" value="1"/>
</dbReference>
<name>A0A075AZR3_ROZAC</name>
<dbReference type="STRING" id="988480.A0A075AZR3"/>
<dbReference type="Proteomes" id="UP000030755">
    <property type="component" value="Unassembled WGS sequence"/>
</dbReference>
<dbReference type="HOGENOM" id="CLU_1104947_0_0_1"/>
<accession>A0A075AZR3</accession>
<feature type="domain" description="FCH" evidence="3">
    <location>
        <begin position="107"/>
        <end position="154"/>
    </location>
</feature>
<evidence type="ECO:0000313" key="4">
    <source>
        <dbReference type="EMBL" id="EPZ35826.1"/>
    </source>
</evidence>
<dbReference type="OrthoDB" id="79452at2759"/>
<dbReference type="EMBL" id="KE560742">
    <property type="protein sequence ID" value="EPZ35826.1"/>
    <property type="molecule type" value="Genomic_DNA"/>
</dbReference>
<evidence type="ECO:0000259" key="3">
    <source>
        <dbReference type="Pfam" id="PF00611"/>
    </source>
</evidence>
<dbReference type="Pfam" id="PF00611">
    <property type="entry name" value="FCH"/>
    <property type="match status" value="1"/>
</dbReference>